<dbReference type="GO" id="GO:0016846">
    <property type="term" value="F:carbon-sulfur lyase activity"/>
    <property type="evidence" value="ECO:0007669"/>
    <property type="project" value="TreeGrafter"/>
</dbReference>
<dbReference type="PANTHER" id="PTHR11808">
    <property type="entry name" value="TRANS-SULFURATION ENZYME FAMILY MEMBER"/>
    <property type="match status" value="1"/>
</dbReference>
<keyword evidence="4" id="KW-1185">Reference proteome</keyword>
<protein>
    <submittedName>
        <fullName evidence="3">Cystathionine beta-synthase</fullName>
    </submittedName>
</protein>
<dbReference type="AlphaFoldDB" id="A0A7M3SWI8"/>
<dbReference type="InterPro" id="IPR015421">
    <property type="entry name" value="PyrdxlP-dep_Trfase_major"/>
</dbReference>
<dbReference type="InterPro" id="IPR015424">
    <property type="entry name" value="PyrdxlP-dep_Trfase"/>
</dbReference>
<gene>
    <name evidence="3" type="ORF">FLP08_00140</name>
</gene>
<comment type="cofactor">
    <cofactor evidence="1">
        <name>pyridoxal 5'-phosphate</name>
        <dbReference type="ChEBI" id="CHEBI:597326"/>
    </cofactor>
</comment>
<dbReference type="InterPro" id="IPR000277">
    <property type="entry name" value="Cys/Met-Metab_PyrdxlP-dep_enz"/>
</dbReference>
<dbReference type="EMBL" id="VJVW01000001">
    <property type="protein sequence ID" value="MUP40969.1"/>
    <property type="molecule type" value="Genomic_DNA"/>
</dbReference>
<dbReference type="RefSeq" id="WP_156272810.1">
    <property type="nucleotide sequence ID" value="NZ_BAABGI010000005.1"/>
</dbReference>
<evidence type="ECO:0000313" key="3">
    <source>
        <dbReference type="EMBL" id="MUP40969.1"/>
    </source>
</evidence>
<dbReference type="SUPFAM" id="SSF53383">
    <property type="entry name" value="PLP-dependent transferases"/>
    <property type="match status" value="1"/>
</dbReference>
<sequence>MKEQNVRLHIEKVLENMPSDWLKLTTHRLDIYNESLAKTEFLQRFEELYKENNARKAALSELPSAFDYIRLGHPLSTVLEWAIANMNNLKADDVISFSSKVMPVLAVLRKNLFAKRKTQICFSGEKPEGLDFESLKKVYGYDFELRQVGKPEDISEFEGSTLYISQDDDPNRLTLNPNIDFYLSQQAELGSLIIVNTSDSDEYVAEIQHVRRRESIAMTPADCYTLLQKLVGKSEISREETNYSADLAKVKGSVNEITATSSKVLLGSCGLSVQYGIMMGLIDEALQKHPGKTIYIIVPPNCYGGTNDQARRVAACIDNVEIMDLPVDRDNNMVQSTDQVLDRVASEDAVPYIIAEIPTNPRVEVPDLEKLRQALTKVRKTPKGKKAIDPVFILDQTFCPNVQFCGEDGILSSVRTISYVSGSKFPSGGKCTAGYCVANAKAKDLLEKIDKHLSLCDNEATKLQVKILAEQLPSMNQRIKDAYKNTREFVSFIEEKLPEAKINFVSEELAEQGFTPSVFSLDLPTKGETAEERETNKRALNNKLINMMISRIPNESKYCVSYGQLKGCYWTIPATSTQGTTREDDKDYIARVSVSPDLDLELHKQVFSDFVEEIETPETV</sequence>
<reference evidence="3 4" key="1">
    <citation type="submission" date="2019-07" db="EMBL/GenBank/DDBJ databases">
        <title>Gramella aestuarii sp. nov., isolated from a tidal flat, and emended description of Gramella echinicola.</title>
        <authorList>
            <person name="Liu L."/>
        </authorList>
    </citation>
    <scope>NUCLEOTIDE SEQUENCE [LARGE SCALE GENOMIC DNA]</scope>
    <source>
        <strain evidence="3 4">BS12</strain>
    </source>
</reference>
<organism evidence="3 4">
    <name type="scientific">Christiangramia aestuarii</name>
    <dbReference type="NCBI Taxonomy" id="1028746"/>
    <lineage>
        <taxon>Bacteria</taxon>
        <taxon>Pseudomonadati</taxon>
        <taxon>Bacteroidota</taxon>
        <taxon>Flavobacteriia</taxon>
        <taxon>Flavobacteriales</taxon>
        <taxon>Flavobacteriaceae</taxon>
        <taxon>Christiangramia</taxon>
    </lineage>
</organism>
<dbReference type="OrthoDB" id="5287553at2"/>
<dbReference type="GO" id="GO:0005737">
    <property type="term" value="C:cytoplasm"/>
    <property type="evidence" value="ECO:0007669"/>
    <property type="project" value="TreeGrafter"/>
</dbReference>
<comment type="caution">
    <text evidence="3">The sequence shown here is derived from an EMBL/GenBank/DDBJ whole genome shotgun (WGS) entry which is preliminary data.</text>
</comment>
<keyword evidence="2" id="KW-0663">Pyridoxal phosphate</keyword>
<evidence type="ECO:0000256" key="1">
    <source>
        <dbReference type="ARBA" id="ARBA00001933"/>
    </source>
</evidence>
<evidence type="ECO:0000256" key="2">
    <source>
        <dbReference type="ARBA" id="ARBA00022898"/>
    </source>
</evidence>
<name>A0A7M3SWI8_9FLAO</name>
<accession>A0A7M3SWI8</accession>
<dbReference type="Proteomes" id="UP000460416">
    <property type="component" value="Unassembled WGS sequence"/>
</dbReference>
<dbReference type="GO" id="GO:0030170">
    <property type="term" value="F:pyridoxal phosphate binding"/>
    <property type="evidence" value="ECO:0007669"/>
    <property type="project" value="InterPro"/>
</dbReference>
<proteinExistence type="predicted"/>
<evidence type="ECO:0000313" key="4">
    <source>
        <dbReference type="Proteomes" id="UP000460416"/>
    </source>
</evidence>
<dbReference type="Gene3D" id="3.40.640.10">
    <property type="entry name" value="Type I PLP-dependent aspartate aminotransferase-like (Major domain)"/>
    <property type="match status" value="1"/>
</dbReference>
<dbReference type="GO" id="GO:0019346">
    <property type="term" value="P:transsulfuration"/>
    <property type="evidence" value="ECO:0007669"/>
    <property type="project" value="InterPro"/>
</dbReference>